<comment type="similarity">
    <text evidence="3">Belongs to the glycosyl hydrolase 51 family.</text>
</comment>
<dbReference type="InterPro" id="IPR013780">
    <property type="entry name" value="Glyco_hydro_b"/>
</dbReference>
<dbReference type="EC" id="3.2.1.55" evidence="4"/>
<dbReference type="GeneID" id="33554980"/>
<dbReference type="GO" id="GO:0046556">
    <property type="term" value="F:alpha-L-arabinofuranosidase activity"/>
    <property type="evidence" value="ECO:0007669"/>
    <property type="project" value="UniProtKB-EC"/>
</dbReference>
<dbReference type="PANTHER" id="PTHR43576">
    <property type="entry name" value="ALPHA-L-ARABINOFURANOSIDASE C-RELATED"/>
    <property type="match status" value="1"/>
</dbReference>
<dbReference type="OrthoDB" id="3032304at2759"/>
<dbReference type="SUPFAM" id="SSF51011">
    <property type="entry name" value="Glycosyl hydrolase domain"/>
    <property type="match status" value="1"/>
</dbReference>
<dbReference type="GO" id="GO:0046373">
    <property type="term" value="P:L-arabinose metabolic process"/>
    <property type="evidence" value="ECO:0007669"/>
    <property type="project" value="InterPro"/>
</dbReference>
<dbReference type="AlphaFoldDB" id="A0A1Y1UNC4"/>
<sequence length="563" mass="63611">MSILDTLAPTERVLSTKPNHPKELTPQPIVLDHRLLQHPEAAPVSSLLYSGFIEHLGRCIYGGVCDDPNEPASKSLLLDQGDYPGGTGKKRLGLRKDVLKVWGKKGDLECPMMRYPGGNFVSNYFWKEAVGPVENRRKRRELAWQTIESNLFGTDEFIDWCRESGCEPYLCVNMGTGSLEDALDWLEYCNGTGDTYWANERRKNTGREEPHNVKLWGLGNEMWGTWQVGHLTADRYAEKARRWGHALKLLDPTIQLVSCGKEGSNDWDREVLQKCLDVIDMHSIHLYSMIGYRDNALAVNYPYEANVFGPAAGERNIQNCKALIDIANVEQCANGKKPRDIKICFDEYNVWDPVVAKPTEGNEQIYTYTDMLGFCAWMNLLVRQSKDCPMACLAQSVNDIAPIICNADGILYQSIYFPFKLFSNYMKDGHVLSMAPFKDVYDGPNHPESTQILGLRPSYIDAVAVAVTGQNKDVSIRISLLNRHPSAQWDAVLDINSIEINDVEIHEIFTENLDSANTWMQPELIKPDVTKLSAKEWNEQGAKRTLRNHSWAFIIMNGKPSSA</sequence>
<name>A0A1Y1UNC4_9TREE</name>
<keyword evidence="5 11" id="KW-0378">Hydrolase</keyword>
<dbReference type="Gene3D" id="3.20.20.80">
    <property type="entry name" value="Glycosidases"/>
    <property type="match status" value="1"/>
</dbReference>
<dbReference type="GO" id="GO:0031222">
    <property type="term" value="P:arabinan catabolic process"/>
    <property type="evidence" value="ECO:0007669"/>
    <property type="project" value="UniProtKB-UniPathway"/>
</dbReference>
<evidence type="ECO:0000256" key="1">
    <source>
        <dbReference type="ARBA" id="ARBA00001462"/>
    </source>
</evidence>
<dbReference type="InterPro" id="IPR055235">
    <property type="entry name" value="ASD1_cat"/>
</dbReference>
<accession>A0A1Y1UNC4</accession>
<feature type="region of interest" description="Disordered" evidence="9">
    <location>
        <begin position="1"/>
        <end position="25"/>
    </location>
</feature>
<dbReference type="InterPro" id="IPR017853">
    <property type="entry name" value="GH"/>
</dbReference>
<protein>
    <recommendedName>
        <fullName evidence="4">non-reducing end alpha-L-arabinofuranosidase</fullName>
        <ecNumber evidence="4">3.2.1.55</ecNumber>
    </recommendedName>
</protein>
<evidence type="ECO:0000256" key="2">
    <source>
        <dbReference type="ARBA" id="ARBA00004834"/>
    </source>
</evidence>
<evidence type="ECO:0000256" key="4">
    <source>
        <dbReference type="ARBA" id="ARBA00012670"/>
    </source>
</evidence>
<proteinExistence type="inferred from homology"/>
<dbReference type="SUPFAM" id="SSF51445">
    <property type="entry name" value="(Trans)glycosidases"/>
    <property type="match status" value="1"/>
</dbReference>
<evidence type="ECO:0000313" key="12">
    <source>
        <dbReference type="Proteomes" id="UP000193218"/>
    </source>
</evidence>
<evidence type="ECO:0000256" key="5">
    <source>
        <dbReference type="ARBA" id="ARBA00022801"/>
    </source>
</evidence>
<dbReference type="RefSeq" id="XP_021873345.1">
    <property type="nucleotide sequence ID" value="XM_022013172.1"/>
</dbReference>
<dbReference type="EMBL" id="NBSH01000002">
    <property type="protein sequence ID" value="ORX39560.1"/>
    <property type="molecule type" value="Genomic_DNA"/>
</dbReference>
<comment type="pathway">
    <text evidence="2">Glycan metabolism; L-arabinan degradation.</text>
</comment>
<dbReference type="SMART" id="SM00813">
    <property type="entry name" value="Alpha-L-AF_C"/>
    <property type="match status" value="1"/>
</dbReference>
<gene>
    <name evidence="11" type="ORF">BD324DRAFT_576087</name>
</gene>
<dbReference type="Pfam" id="PF06964">
    <property type="entry name" value="Alpha-L-AF_C"/>
    <property type="match status" value="1"/>
</dbReference>
<dbReference type="InterPro" id="IPR010720">
    <property type="entry name" value="Alpha-L-AF_C"/>
</dbReference>
<evidence type="ECO:0000256" key="6">
    <source>
        <dbReference type="ARBA" id="ARBA00023277"/>
    </source>
</evidence>
<dbReference type="InParanoid" id="A0A1Y1UNC4"/>
<organism evidence="11 12">
    <name type="scientific">Kockovaella imperatae</name>
    <dbReference type="NCBI Taxonomy" id="4999"/>
    <lineage>
        <taxon>Eukaryota</taxon>
        <taxon>Fungi</taxon>
        <taxon>Dikarya</taxon>
        <taxon>Basidiomycota</taxon>
        <taxon>Agaricomycotina</taxon>
        <taxon>Tremellomycetes</taxon>
        <taxon>Tremellales</taxon>
        <taxon>Cuniculitremaceae</taxon>
        <taxon>Kockovaella</taxon>
    </lineage>
</organism>
<evidence type="ECO:0000259" key="10">
    <source>
        <dbReference type="SMART" id="SM00813"/>
    </source>
</evidence>
<feature type="domain" description="Alpha-L-arabinofuranosidase C-terminal" evidence="10">
    <location>
        <begin position="346"/>
        <end position="550"/>
    </location>
</feature>
<evidence type="ECO:0000256" key="7">
    <source>
        <dbReference type="ARBA" id="ARBA00023295"/>
    </source>
</evidence>
<evidence type="ECO:0000256" key="9">
    <source>
        <dbReference type="SAM" id="MobiDB-lite"/>
    </source>
</evidence>
<evidence type="ECO:0000313" key="11">
    <source>
        <dbReference type="EMBL" id="ORX39560.1"/>
    </source>
</evidence>
<dbReference type="Pfam" id="PF22848">
    <property type="entry name" value="ASD1_dom"/>
    <property type="match status" value="1"/>
</dbReference>
<reference evidence="11 12" key="1">
    <citation type="submission" date="2017-03" db="EMBL/GenBank/DDBJ databases">
        <title>Widespread Adenine N6-methylation of Active Genes in Fungi.</title>
        <authorList>
            <consortium name="DOE Joint Genome Institute"/>
            <person name="Mondo S.J."/>
            <person name="Dannebaum R.O."/>
            <person name="Kuo R.C."/>
            <person name="Louie K.B."/>
            <person name="Bewick A.J."/>
            <person name="Labutti K."/>
            <person name="Haridas S."/>
            <person name="Kuo A."/>
            <person name="Salamov A."/>
            <person name="Ahrendt S.R."/>
            <person name="Lau R."/>
            <person name="Bowen B.P."/>
            <person name="Lipzen A."/>
            <person name="Sullivan W."/>
            <person name="Andreopoulos W.B."/>
            <person name="Clum A."/>
            <person name="Lindquist E."/>
            <person name="Daum C."/>
            <person name="Northen T.R."/>
            <person name="Ramamoorthy G."/>
            <person name="Schmitz R.J."/>
            <person name="Gryganskyi A."/>
            <person name="Culley D."/>
            <person name="Magnuson J."/>
            <person name="James T.Y."/>
            <person name="O'Malley M.A."/>
            <person name="Stajich J.E."/>
            <person name="Spatafora J.W."/>
            <person name="Visel A."/>
            <person name="Grigoriev I.V."/>
        </authorList>
    </citation>
    <scope>NUCLEOTIDE SEQUENCE [LARGE SCALE GENOMIC DNA]</scope>
    <source>
        <strain evidence="11 12">NRRL Y-17943</strain>
    </source>
</reference>
<keyword evidence="7" id="KW-0326">Glycosidase</keyword>
<keyword evidence="12" id="KW-1185">Reference proteome</keyword>
<dbReference type="STRING" id="4999.A0A1Y1UNC4"/>
<keyword evidence="6" id="KW-0119">Carbohydrate metabolism</keyword>
<dbReference type="Gene3D" id="2.60.40.1180">
    <property type="entry name" value="Golgi alpha-mannosidase II"/>
    <property type="match status" value="1"/>
</dbReference>
<evidence type="ECO:0000256" key="8">
    <source>
        <dbReference type="ARBA" id="ARBA00037415"/>
    </source>
</evidence>
<comment type="caution">
    <text evidence="11">The sequence shown here is derived from an EMBL/GenBank/DDBJ whole genome shotgun (WGS) entry which is preliminary data.</text>
</comment>
<dbReference type="PANTHER" id="PTHR43576:SF3">
    <property type="entry name" value="ALPHA-L-ARABINOFURANOSIDASE C"/>
    <property type="match status" value="1"/>
</dbReference>
<evidence type="ECO:0000256" key="3">
    <source>
        <dbReference type="ARBA" id="ARBA00007186"/>
    </source>
</evidence>
<comment type="catalytic activity">
    <reaction evidence="1">
        <text>Hydrolysis of terminal non-reducing alpha-L-arabinofuranoside residues in alpha-L-arabinosides.</text>
        <dbReference type="EC" id="3.2.1.55"/>
    </reaction>
</comment>
<dbReference type="UniPathway" id="UPA00667"/>
<dbReference type="Proteomes" id="UP000193218">
    <property type="component" value="Unassembled WGS sequence"/>
</dbReference>
<comment type="function">
    <text evidence="8">Alpha-L-arabinofuranosidase involved in the degradation of arabinoxylan, a major component of plant hemicellulose. Acts only on small linear 1,5-alpha-linked L-arabinofuranosyl oligosaccharides.</text>
</comment>